<keyword evidence="8" id="KW-0625">Polysaccharide transport</keyword>
<keyword evidence="14" id="KW-0449">Lipoprotein</keyword>
<sequence length="788" mass="87404">MVYKLNKLYLHATIVKSNRMHLKSICYSLIFFFFITTNCYSQTLSSQNIQQVKVSQLSDQQVLQIWKQFEASGMSEAQATQILQQKGLPATEIDAFKQRLLKLQTSAKVPAKSSISKTDSNTFKRDTIKTASQQFNRKKSLVYGYDFFNNPNLKFEPNVRIATPAGYVLGPDDEVTVMLTGLNETTVTKKISPDGNLQIPYAGIVYLNGYTIDKATSIIRSKMAKVYPGLNSGATKLTVNLGNIRSIRVIIVGEAVQPGTYTVSSVSTLFNVLYLSGGPNQRGSLRNIEIIRGNRVIKTVDLYSFLQKGILEGNVHLSDQDVIRIPVYKKRVAIDGEIKRPGLYELKDTETLEDLINYAGGFSDLAYQATAKVYQVNDKERSVRDVPSGLYDRYVPKNADSVYFEPVLNRYSNRVTLEGAVYRPGTYELSPDLTVGQLIKKADGVREDAFLTNGYVKRTKPNLDKELVPFNIKDVLAGNNDVTLMREDSVVIVSNADLRDEMSVTIDGFVRSPGTFVFRRGMRLADIILMAGGFTNDAASHHVEISRLVKNKGDVFSNQLITSISLDVDSSLHTTGNESFGLEPLDYIYVPRSVNYHAIGNVAVKGEVLFPGDYTLQRRNETPIDVIKRAGGVTPTGSLENAVMYRNGILVNLDLTNKNSRATGMLLLPGDSVVIPRQTDFVEVSGAVNNPQMLRFRYKTFSYYINAAGGVKENARLKHAYVQYPNGTSKPVSTFLFFIHNYPKVLPGSKIMVPEKSPDLRFKLGFGEVSGIATALTALIGLIAVISK</sequence>
<comment type="caution">
    <text evidence="19">The sequence shown here is derived from an EMBL/GenBank/DDBJ whole genome shotgun (WGS) entry which is preliminary data.</text>
</comment>
<evidence type="ECO:0000256" key="9">
    <source>
        <dbReference type="ARBA" id="ARBA00023065"/>
    </source>
</evidence>
<keyword evidence="3" id="KW-0813">Transport</keyword>
<feature type="domain" description="Soluble ligand binding" evidence="17">
    <location>
        <begin position="602"/>
        <end position="646"/>
    </location>
</feature>
<evidence type="ECO:0000256" key="15">
    <source>
        <dbReference type="SAM" id="Phobius"/>
    </source>
</evidence>
<dbReference type="InterPro" id="IPR049712">
    <property type="entry name" value="Poly_export"/>
</dbReference>
<dbReference type="RefSeq" id="WP_160844903.1">
    <property type="nucleotide sequence ID" value="NZ_WVHT01000005.1"/>
</dbReference>
<evidence type="ECO:0000256" key="10">
    <source>
        <dbReference type="ARBA" id="ARBA00023114"/>
    </source>
</evidence>
<feature type="domain" description="Polysaccharide export protein N-terminal" evidence="16">
    <location>
        <begin position="163"/>
        <end position="227"/>
    </location>
</feature>
<evidence type="ECO:0000313" key="19">
    <source>
        <dbReference type="EMBL" id="MXV51721.1"/>
    </source>
</evidence>
<dbReference type="PANTHER" id="PTHR33619:SF3">
    <property type="entry name" value="POLYSACCHARIDE EXPORT PROTEIN GFCE-RELATED"/>
    <property type="match status" value="1"/>
</dbReference>
<keyword evidence="4" id="KW-1134">Transmembrane beta strand</keyword>
<comment type="similarity">
    <text evidence="2">Belongs to the BexD/CtrA/VexA family.</text>
</comment>
<dbReference type="GO" id="GO:0015288">
    <property type="term" value="F:porin activity"/>
    <property type="evidence" value="ECO:0007669"/>
    <property type="project" value="UniProtKB-KW"/>
</dbReference>
<keyword evidence="12" id="KW-0564">Palmitate</keyword>
<feature type="domain" description="SLBB" evidence="18">
    <location>
        <begin position="248"/>
        <end position="325"/>
    </location>
</feature>
<dbReference type="EMBL" id="WVHT01000005">
    <property type="protein sequence ID" value="MXV51721.1"/>
    <property type="molecule type" value="Genomic_DNA"/>
</dbReference>
<keyword evidence="7" id="KW-0732">Signal</keyword>
<dbReference type="InterPro" id="IPR054765">
    <property type="entry name" value="SLBB_dom"/>
</dbReference>
<dbReference type="GO" id="GO:0006811">
    <property type="term" value="P:monoatomic ion transport"/>
    <property type="evidence" value="ECO:0007669"/>
    <property type="project" value="UniProtKB-KW"/>
</dbReference>
<dbReference type="GO" id="GO:0015159">
    <property type="term" value="F:polysaccharide transmembrane transporter activity"/>
    <property type="evidence" value="ECO:0007669"/>
    <property type="project" value="InterPro"/>
</dbReference>
<evidence type="ECO:0000259" key="16">
    <source>
        <dbReference type="Pfam" id="PF02563"/>
    </source>
</evidence>
<feature type="domain" description="Soluble ligand binding" evidence="17">
    <location>
        <begin position="332"/>
        <end position="379"/>
    </location>
</feature>
<evidence type="ECO:0000256" key="1">
    <source>
        <dbReference type="ARBA" id="ARBA00004571"/>
    </source>
</evidence>
<dbReference type="Pfam" id="PF10531">
    <property type="entry name" value="SLBB"/>
    <property type="match status" value="5"/>
</dbReference>
<evidence type="ECO:0000256" key="8">
    <source>
        <dbReference type="ARBA" id="ARBA00023047"/>
    </source>
</evidence>
<evidence type="ECO:0000259" key="17">
    <source>
        <dbReference type="Pfam" id="PF10531"/>
    </source>
</evidence>
<evidence type="ECO:0000256" key="4">
    <source>
        <dbReference type="ARBA" id="ARBA00022452"/>
    </source>
</evidence>
<evidence type="ECO:0000256" key="12">
    <source>
        <dbReference type="ARBA" id="ARBA00023139"/>
    </source>
</evidence>
<evidence type="ECO:0000256" key="2">
    <source>
        <dbReference type="ARBA" id="ARBA00009450"/>
    </source>
</evidence>
<protein>
    <submittedName>
        <fullName evidence="19">Capsule biosynthesis protein</fullName>
    </submittedName>
</protein>
<feature type="domain" description="Soluble ligand binding" evidence="17">
    <location>
        <begin position="414"/>
        <end position="456"/>
    </location>
</feature>
<reference evidence="19 20" key="1">
    <citation type="submission" date="2019-11" db="EMBL/GenBank/DDBJ databases">
        <title>Pedobacter sp. HMF7647 Genome sequencing and assembly.</title>
        <authorList>
            <person name="Kang H."/>
            <person name="Kim H."/>
            <person name="Joh K."/>
        </authorList>
    </citation>
    <scope>NUCLEOTIDE SEQUENCE [LARGE SCALE GENOMIC DNA]</scope>
    <source>
        <strain evidence="19 20">HMF7647</strain>
    </source>
</reference>
<organism evidence="19 20">
    <name type="scientific">Hufsiella arboris</name>
    <dbReference type="NCBI Taxonomy" id="2695275"/>
    <lineage>
        <taxon>Bacteria</taxon>
        <taxon>Pseudomonadati</taxon>
        <taxon>Bacteroidota</taxon>
        <taxon>Sphingobacteriia</taxon>
        <taxon>Sphingobacteriales</taxon>
        <taxon>Sphingobacteriaceae</taxon>
        <taxon>Hufsiella</taxon>
    </lineage>
</organism>
<dbReference type="GO" id="GO:0046930">
    <property type="term" value="C:pore complex"/>
    <property type="evidence" value="ECO:0007669"/>
    <property type="project" value="UniProtKB-KW"/>
</dbReference>
<evidence type="ECO:0000256" key="3">
    <source>
        <dbReference type="ARBA" id="ARBA00022448"/>
    </source>
</evidence>
<keyword evidence="9" id="KW-0406">Ion transport</keyword>
<dbReference type="GO" id="GO:0009279">
    <property type="term" value="C:cell outer membrane"/>
    <property type="evidence" value="ECO:0007669"/>
    <property type="project" value="UniProtKB-SubCell"/>
</dbReference>
<accession>A0A7K1YBH7</accession>
<evidence type="ECO:0000256" key="14">
    <source>
        <dbReference type="ARBA" id="ARBA00023288"/>
    </source>
</evidence>
<gene>
    <name evidence="19" type="ORF">GS399_12120</name>
</gene>
<dbReference type="Proteomes" id="UP000466586">
    <property type="component" value="Unassembled WGS sequence"/>
</dbReference>
<keyword evidence="11 15" id="KW-0472">Membrane</keyword>
<dbReference type="InterPro" id="IPR019554">
    <property type="entry name" value="Soluble_ligand-bd"/>
</dbReference>
<keyword evidence="20" id="KW-1185">Reference proteome</keyword>
<feature type="transmembrane region" description="Helical" evidence="15">
    <location>
        <begin position="764"/>
        <end position="786"/>
    </location>
</feature>
<dbReference type="Pfam" id="PF22461">
    <property type="entry name" value="SLBB_2"/>
    <property type="match status" value="1"/>
</dbReference>
<keyword evidence="5" id="KW-0762">Sugar transport</keyword>
<evidence type="ECO:0000256" key="6">
    <source>
        <dbReference type="ARBA" id="ARBA00022692"/>
    </source>
</evidence>
<dbReference type="Pfam" id="PF02563">
    <property type="entry name" value="Poly_export"/>
    <property type="match status" value="1"/>
</dbReference>
<keyword evidence="13" id="KW-0998">Cell outer membrane</keyword>
<keyword evidence="6 15" id="KW-0812">Transmembrane</keyword>
<dbReference type="Gene3D" id="3.10.560.10">
    <property type="entry name" value="Outer membrane lipoprotein wza domain like"/>
    <property type="match status" value="6"/>
</dbReference>
<evidence type="ECO:0000259" key="18">
    <source>
        <dbReference type="Pfam" id="PF22461"/>
    </source>
</evidence>
<evidence type="ECO:0000256" key="7">
    <source>
        <dbReference type="ARBA" id="ARBA00022729"/>
    </source>
</evidence>
<keyword evidence="15" id="KW-1133">Transmembrane helix</keyword>
<dbReference type="PANTHER" id="PTHR33619">
    <property type="entry name" value="POLYSACCHARIDE EXPORT PROTEIN GFCE-RELATED"/>
    <property type="match status" value="1"/>
</dbReference>
<evidence type="ECO:0000256" key="5">
    <source>
        <dbReference type="ARBA" id="ARBA00022597"/>
    </source>
</evidence>
<feature type="domain" description="Soluble ligand binding" evidence="17">
    <location>
        <begin position="682"/>
        <end position="720"/>
    </location>
</feature>
<name>A0A7K1YBH7_9SPHI</name>
<evidence type="ECO:0000313" key="20">
    <source>
        <dbReference type="Proteomes" id="UP000466586"/>
    </source>
</evidence>
<feature type="domain" description="Soluble ligand binding" evidence="17">
    <location>
        <begin position="504"/>
        <end position="554"/>
    </location>
</feature>
<keyword evidence="10" id="KW-0626">Porin</keyword>
<comment type="subcellular location">
    <subcellularLocation>
        <location evidence="1">Cell outer membrane</location>
        <topology evidence="1">Multi-pass membrane protein</topology>
    </subcellularLocation>
</comment>
<dbReference type="InterPro" id="IPR003715">
    <property type="entry name" value="Poly_export_N"/>
</dbReference>
<proteinExistence type="inferred from homology"/>
<dbReference type="AlphaFoldDB" id="A0A7K1YBH7"/>
<evidence type="ECO:0000256" key="13">
    <source>
        <dbReference type="ARBA" id="ARBA00023237"/>
    </source>
</evidence>
<evidence type="ECO:0000256" key="11">
    <source>
        <dbReference type="ARBA" id="ARBA00023136"/>
    </source>
</evidence>